<dbReference type="NCBIfam" id="NF005737">
    <property type="entry name" value="PRK07564.1-1"/>
    <property type="match status" value="1"/>
</dbReference>
<evidence type="ECO:0000256" key="1">
    <source>
        <dbReference type="ARBA" id="ARBA00000443"/>
    </source>
</evidence>
<dbReference type="FunFam" id="3.40.120.10:FF:000007">
    <property type="entry name" value="Phosphoglucomutase 5"/>
    <property type="match status" value="1"/>
</dbReference>
<keyword evidence="10" id="KW-0520">NAD</keyword>
<dbReference type="PROSITE" id="PS51383">
    <property type="entry name" value="YJEF_C_3"/>
    <property type="match status" value="1"/>
</dbReference>
<comment type="caution">
    <text evidence="12">The sequence shown here is derived from an EMBL/GenBank/DDBJ whole genome shotgun (WGS) entry which is preliminary data.</text>
</comment>
<evidence type="ECO:0000256" key="9">
    <source>
        <dbReference type="ARBA" id="ARBA00023235"/>
    </source>
</evidence>
<dbReference type="InterPro" id="IPR005845">
    <property type="entry name" value="A-D-PHexomutase_a/b/a-II"/>
</dbReference>
<dbReference type="GO" id="GO:0047453">
    <property type="term" value="F:ATP-dependent NAD(P)H-hydrate dehydratase activity"/>
    <property type="evidence" value="ECO:0007669"/>
    <property type="project" value="UniProtKB-UniRule"/>
</dbReference>
<keyword evidence="9" id="KW-0413">Isomerase</keyword>
<evidence type="ECO:0000256" key="8">
    <source>
        <dbReference type="ARBA" id="ARBA00022842"/>
    </source>
</evidence>
<accession>A0A4S4LST0</accession>
<dbReference type="EMBL" id="SGPL01000221">
    <property type="protein sequence ID" value="THH15235.1"/>
    <property type="molecule type" value="Genomic_DNA"/>
</dbReference>
<feature type="domain" description="YjeF C-terminal" evidence="11">
    <location>
        <begin position="7"/>
        <end position="327"/>
    </location>
</feature>
<keyword evidence="5 10" id="KW-0963">Cytoplasm</keyword>
<evidence type="ECO:0000313" key="12">
    <source>
        <dbReference type="EMBL" id="THH15235.1"/>
    </source>
</evidence>
<dbReference type="NCBIfam" id="TIGR00196">
    <property type="entry name" value="yjeF_cterm"/>
    <property type="match status" value="1"/>
</dbReference>
<comment type="catalytic activity">
    <reaction evidence="10">
        <text>(6S)-NADPHX + ATP = ADP + phosphate + NADPH + H(+)</text>
        <dbReference type="Rhea" id="RHEA:32231"/>
        <dbReference type="ChEBI" id="CHEBI:15378"/>
        <dbReference type="ChEBI" id="CHEBI:30616"/>
        <dbReference type="ChEBI" id="CHEBI:43474"/>
        <dbReference type="ChEBI" id="CHEBI:57783"/>
        <dbReference type="ChEBI" id="CHEBI:64076"/>
        <dbReference type="ChEBI" id="CHEBI:456216"/>
        <dbReference type="EC" id="4.2.1.93"/>
    </reaction>
</comment>
<dbReference type="FunFam" id="3.30.310.50:FF:000002">
    <property type="entry name" value="Phosphoglucomutase 5"/>
    <property type="match status" value="1"/>
</dbReference>
<keyword evidence="6 10" id="KW-0597">Phosphoprotein</keyword>
<name>A0A4S4LST0_9AGAM</name>
<evidence type="ECO:0000256" key="2">
    <source>
        <dbReference type="ARBA" id="ARBA00001946"/>
    </source>
</evidence>
<dbReference type="InterPro" id="IPR036900">
    <property type="entry name" value="A-D-PHexomutase_C_sf"/>
</dbReference>
<dbReference type="HAMAP" id="MF_01965">
    <property type="entry name" value="NADHX_dehydratase"/>
    <property type="match status" value="1"/>
</dbReference>
<dbReference type="PANTHER" id="PTHR22573">
    <property type="entry name" value="PHOSPHOHEXOMUTASE FAMILY MEMBER"/>
    <property type="match status" value="1"/>
</dbReference>
<feature type="binding site" evidence="10">
    <location>
        <begin position="243"/>
        <end position="252"/>
    </location>
    <ligand>
        <name>ATP</name>
        <dbReference type="ChEBI" id="CHEBI:30616"/>
    </ligand>
</feature>
<comment type="catalytic activity">
    <reaction evidence="1">
        <text>alpha-D-glucose 1-phosphate = alpha-D-glucose 6-phosphate</text>
        <dbReference type="Rhea" id="RHEA:23536"/>
        <dbReference type="ChEBI" id="CHEBI:58225"/>
        <dbReference type="ChEBI" id="CHEBI:58601"/>
        <dbReference type="EC" id="5.4.2.2"/>
    </reaction>
</comment>
<dbReference type="PANTHER" id="PTHR22573:SF2">
    <property type="entry name" value="PHOSPHOGLUCOMUTASE"/>
    <property type="match status" value="1"/>
</dbReference>
<comment type="cofactor">
    <cofactor evidence="2 10">
        <name>Mg(2+)</name>
        <dbReference type="ChEBI" id="CHEBI:18420"/>
    </cofactor>
</comment>
<evidence type="ECO:0000256" key="3">
    <source>
        <dbReference type="ARBA" id="ARBA00004496"/>
    </source>
</evidence>
<dbReference type="Pfam" id="PF24947">
    <property type="entry name" value="PGM1_C_vert_fung"/>
    <property type="match status" value="1"/>
</dbReference>
<reference evidence="12 13" key="1">
    <citation type="submission" date="2019-02" db="EMBL/GenBank/DDBJ databases">
        <title>Genome sequencing of the rare red list fungi Bondarzewia mesenterica.</title>
        <authorList>
            <person name="Buettner E."/>
            <person name="Kellner H."/>
        </authorList>
    </citation>
    <scope>NUCLEOTIDE SEQUENCE [LARGE SCALE GENOMIC DNA]</scope>
    <source>
        <strain evidence="12 13">DSM 108281</strain>
    </source>
</reference>
<dbReference type="GO" id="GO:0046496">
    <property type="term" value="P:nicotinamide nucleotide metabolic process"/>
    <property type="evidence" value="ECO:0007669"/>
    <property type="project" value="UniProtKB-UniRule"/>
</dbReference>
<dbReference type="SUPFAM" id="SSF55957">
    <property type="entry name" value="Phosphoglucomutase, C-terminal domain"/>
    <property type="match status" value="1"/>
</dbReference>
<dbReference type="Gene3D" id="3.40.120.10">
    <property type="entry name" value="Alpha-D-Glucose-1,6-Bisphosphate, subunit A, domain 3"/>
    <property type="match status" value="3"/>
</dbReference>
<proteinExistence type="inferred from homology"/>
<dbReference type="GO" id="GO:0005524">
    <property type="term" value="F:ATP binding"/>
    <property type="evidence" value="ECO:0007669"/>
    <property type="project" value="UniProtKB-KW"/>
</dbReference>
<gene>
    <name evidence="12" type="ORF">EW146_g5218</name>
</gene>
<protein>
    <recommendedName>
        <fullName evidence="10">ATP-dependent (S)-NAD(P)H-hydrate dehydratase</fullName>
        <ecNumber evidence="10">4.2.1.93</ecNumber>
    </recommendedName>
    <alternativeName>
        <fullName evidence="10">ATP-dependent NAD(P)HX dehydratase</fullName>
    </alternativeName>
</protein>
<evidence type="ECO:0000259" key="11">
    <source>
        <dbReference type="PROSITE" id="PS51383"/>
    </source>
</evidence>
<dbReference type="FunFam" id="3.40.120.10:FF:000004">
    <property type="entry name" value="Phosphoglucomutase 5"/>
    <property type="match status" value="1"/>
</dbReference>
<keyword evidence="8" id="KW-0460">Magnesium</keyword>
<dbReference type="SUPFAM" id="SSF53613">
    <property type="entry name" value="Ribokinase-like"/>
    <property type="match status" value="1"/>
</dbReference>
<evidence type="ECO:0000256" key="4">
    <source>
        <dbReference type="ARBA" id="ARBA00010231"/>
    </source>
</evidence>
<dbReference type="Pfam" id="PF01256">
    <property type="entry name" value="Carb_kinase"/>
    <property type="match status" value="1"/>
</dbReference>
<comment type="function">
    <text evidence="10">Catalyzes the dehydration of the S-form of NAD(P)HX at the expense of ATP, which is converted to ADP. Together with NAD(P)HX epimerase, which catalyzes the epimerization of the S- and R-forms, the enzyme allows the repair of both epimers of NAD(P)HX, a damaged form of NAD(P)H that is a result of enzymatic or heat-dependent hydration.</text>
</comment>
<keyword evidence="10" id="KW-0456">Lyase</keyword>
<evidence type="ECO:0000313" key="13">
    <source>
        <dbReference type="Proteomes" id="UP000310158"/>
    </source>
</evidence>
<dbReference type="GO" id="GO:0000287">
    <property type="term" value="F:magnesium ion binding"/>
    <property type="evidence" value="ECO:0007669"/>
    <property type="project" value="InterPro"/>
</dbReference>
<comment type="subcellular location">
    <subcellularLocation>
        <location evidence="3 10">Cytoplasm</location>
    </subcellularLocation>
</comment>
<dbReference type="PROSITE" id="PS00710">
    <property type="entry name" value="PGM_PMM"/>
    <property type="match status" value="1"/>
</dbReference>
<dbReference type="Pfam" id="PF02880">
    <property type="entry name" value="PGM_PMM_III"/>
    <property type="match status" value="1"/>
</dbReference>
<evidence type="ECO:0000256" key="5">
    <source>
        <dbReference type="ARBA" id="ARBA00022490"/>
    </source>
</evidence>
<dbReference type="GO" id="GO:0005829">
    <property type="term" value="C:cytosol"/>
    <property type="evidence" value="ECO:0007669"/>
    <property type="project" value="TreeGrafter"/>
</dbReference>
<dbReference type="Pfam" id="PF02878">
    <property type="entry name" value="PGM_PMM_I"/>
    <property type="match status" value="1"/>
</dbReference>
<dbReference type="InterPro" id="IPR005846">
    <property type="entry name" value="A-D-PHexomutase_a/b/a-III"/>
</dbReference>
<feature type="binding site" evidence="10">
    <location>
        <position position="111"/>
    </location>
    <ligand>
        <name>(6S)-NADPHX</name>
        <dbReference type="ChEBI" id="CHEBI:64076"/>
    </ligand>
</feature>
<dbReference type="Pfam" id="PF02879">
    <property type="entry name" value="PGM_PMM_II"/>
    <property type="match status" value="1"/>
</dbReference>
<dbReference type="AlphaFoldDB" id="A0A4S4LST0"/>
<keyword evidence="10" id="KW-0547">Nucleotide-binding</keyword>
<comment type="similarity">
    <text evidence="4">Belongs to the phosphohexose mutase family.</text>
</comment>
<dbReference type="OrthoDB" id="2291at2759"/>
<evidence type="ECO:0000256" key="10">
    <source>
        <dbReference type="HAMAP-Rule" id="MF_03157"/>
    </source>
</evidence>
<keyword evidence="7" id="KW-0479">Metal-binding</keyword>
<dbReference type="InterPro" id="IPR029056">
    <property type="entry name" value="Ribokinase-like"/>
</dbReference>
<evidence type="ECO:0000256" key="7">
    <source>
        <dbReference type="ARBA" id="ARBA00022723"/>
    </source>
</evidence>
<dbReference type="InterPro" id="IPR045244">
    <property type="entry name" value="PGM"/>
</dbReference>
<dbReference type="InterPro" id="IPR016055">
    <property type="entry name" value="A-D-PHexomutase_a/b/a-I/II/III"/>
</dbReference>
<organism evidence="12 13">
    <name type="scientific">Bondarzewia mesenterica</name>
    <dbReference type="NCBI Taxonomy" id="1095465"/>
    <lineage>
        <taxon>Eukaryota</taxon>
        <taxon>Fungi</taxon>
        <taxon>Dikarya</taxon>
        <taxon>Basidiomycota</taxon>
        <taxon>Agaricomycotina</taxon>
        <taxon>Agaricomycetes</taxon>
        <taxon>Russulales</taxon>
        <taxon>Bondarzewiaceae</taxon>
        <taxon>Bondarzewia</taxon>
    </lineage>
</organism>
<dbReference type="Gene3D" id="3.40.1190.20">
    <property type="match status" value="1"/>
</dbReference>
<feature type="binding site" evidence="10">
    <location>
        <begin position="202"/>
        <end position="206"/>
    </location>
    <ligand>
        <name>ATP</name>
        <dbReference type="ChEBI" id="CHEBI:30616"/>
    </ligand>
</feature>
<keyword evidence="13" id="KW-1185">Reference proteome</keyword>
<dbReference type="FunFam" id="3.40.120.10:FF:000005">
    <property type="entry name" value="Phosphoglucomutase 5"/>
    <property type="match status" value="1"/>
</dbReference>
<comment type="similarity">
    <text evidence="10">Belongs to the NnrD/CARKD family.</text>
</comment>
<sequence>MPVPKQIFDQIRQLIPPLNGKLHKGQSGRVGVIGGALDYTGAPFFAAISAMRFGVDLSHVICSPTAAGAIKSYSPDLIVHPILREEISPKSLRPEMSSLLSRLHVLIIGPGLGREPYMQAFARMALDVAKEQGMFVVIDADGLWMVGQQVDVIKGYRRAVLTPNVVEFKRLSEQAGVDPNTKLQERASSVSRALGGVSILQKGAQDIIATNTEGGKSRDAHALSKISATEAEQNEIIVVDTPGGLKRCGGQGDILSGAVGAMLAWGKCYEEGAFGDKTLPVSRMPILAAIGASMVTRAASRRAFEKEGRGVVTQDMLKEIGGAFSEIFGAEQYGGKFVHTVHLRLEHFEDLSSRAHPDHVIARYKVSSLRLPISPHPVSPRIDKPGTSGLRKRVKIFQQEHYTENFVQSIFDAISLSGSTLVVGGDGRYFSPETVQTILKIASANGVSKLIIGKDGILSTPAASNVIRKYKANGGILLTASHNPGGPNADFGIKYNVENGGPAPENVTEKIYEKTKTIKSYKVIELPPIDISKVGETTYGPLKVSIIDSVTDYLELLETIFDFPLIKSFLTEHKSDFRVLFDGLHGVTGPYARGILVETLELPSSSIQNCEPSPDFGGGHPDPNLTYAHSLVEVVERENIAFGAASDGDGDRNMIYGKGAFVTPSDSVAIIADWADSIPYFKKGGVKGLARSMPTSAAIDLVAKKKGLEYFEVPTGWKFFGNLMDAGRLSICGEESFGTGSDHIREKDGIWAIMAWLNIIAAANKSSSKLIGIRELLNAHYAKYGRSFFSRYDYEEVPSDGAQKLVDHVNALIASSSFSGKTYTSASSGTTFTVASAYNFNYTDPIDKSVSKNQGQVVTFSDGSRVVWRLSGTGSQGATVRMYVERYVAAEAGEKELSRDTAEGLQSLIEVALEISNLKQFLGREKPTVITASRYVNLPLIRYSFFSLFVQ</sequence>
<dbReference type="CDD" id="cd03085">
    <property type="entry name" value="PGM1"/>
    <property type="match status" value="1"/>
</dbReference>
<comment type="catalytic activity">
    <reaction evidence="10">
        <text>(6S)-NADHX + ATP = ADP + phosphate + NADH + H(+)</text>
        <dbReference type="Rhea" id="RHEA:19017"/>
        <dbReference type="ChEBI" id="CHEBI:15378"/>
        <dbReference type="ChEBI" id="CHEBI:30616"/>
        <dbReference type="ChEBI" id="CHEBI:43474"/>
        <dbReference type="ChEBI" id="CHEBI:57945"/>
        <dbReference type="ChEBI" id="CHEBI:64074"/>
        <dbReference type="ChEBI" id="CHEBI:456216"/>
        <dbReference type="EC" id="4.2.1.93"/>
    </reaction>
</comment>
<feature type="binding site" evidence="10">
    <location>
        <position position="253"/>
    </location>
    <ligand>
        <name>(6S)-NADPHX</name>
        <dbReference type="ChEBI" id="CHEBI:64076"/>
    </ligand>
</feature>
<dbReference type="InterPro" id="IPR005844">
    <property type="entry name" value="A-D-PHexomutase_a/b/a-I"/>
</dbReference>
<dbReference type="Proteomes" id="UP000310158">
    <property type="component" value="Unassembled WGS sequence"/>
</dbReference>
<feature type="binding site" evidence="10">
    <location>
        <begin position="164"/>
        <end position="170"/>
    </location>
    <ligand>
        <name>(6S)-NADPHX</name>
        <dbReference type="ChEBI" id="CHEBI:64076"/>
    </ligand>
</feature>
<dbReference type="CDD" id="cd01171">
    <property type="entry name" value="YXKO-related"/>
    <property type="match status" value="1"/>
</dbReference>
<dbReference type="InterPro" id="IPR000631">
    <property type="entry name" value="CARKD"/>
</dbReference>
<dbReference type="SUPFAM" id="SSF53738">
    <property type="entry name" value="Phosphoglucomutase, first 3 domains"/>
    <property type="match status" value="3"/>
</dbReference>
<dbReference type="GO" id="GO:0004614">
    <property type="term" value="F:phosphoglucomutase activity"/>
    <property type="evidence" value="ECO:0007669"/>
    <property type="project" value="UniProtKB-EC"/>
</dbReference>
<keyword evidence="10" id="KW-0067">ATP-binding</keyword>
<dbReference type="GO" id="GO:0005975">
    <property type="term" value="P:carbohydrate metabolic process"/>
    <property type="evidence" value="ECO:0007669"/>
    <property type="project" value="InterPro"/>
</dbReference>
<dbReference type="InterPro" id="IPR005841">
    <property type="entry name" value="Alpha-D-phosphohexomutase_SF"/>
</dbReference>
<evidence type="ECO:0000256" key="6">
    <source>
        <dbReference type="ARBA" id="ARBA00022553"/>
    </source>
</evidence>
<dbReference type="Gene3D" id="3.30.310.50">
    <property type="entry name" value="Alpha-D-phosphohexomutase, C-terminal domain"/>
    <property type="match status" value="1"/>
</dbReference>
<dbReference type="PRINTS" id="PR00509">
    <property type="entry name" value="PGMPMM"/>
</dbReference>
<dbReference type="EC" id="4.2.1.93" evidence="10"/>
<dbReference type="InterPro" id="IPR016066">
    <property type="entry name" value="A-D-PHexomutase_CS"/>
</dbReference>